<feature type="compositionally biased region" description="Basic and acidic residues" evidence="1">
    <location>
        <begin position="7"/>
        <end position="18"/>
    </location>
</feature>
<sequence length="45" mass="5434">MGTVSRESAKRRNKETSRQKRRRSKISDITRRKNTTRKDELNVMK</sequence>
<name>A0A8S5N461_9CAUD</name>
<proteinExistence type="predicted"/>
<dbReference type="EMBL" id="BK015052">
    <property type="protein sequence ID" value="DAD89050.1"/>
    <property type="molecule type" value="Genomic_DNA"/>
</dbReference>
<protein>
    <submittedName>
        <fullName evidence="2">Uncharacterized protein</fullName>
    </submittedName>
</protein>
<evidence type="ECO:0000313" key="2">
    <source>
        <dbReference type="EMBL" id="DAD89050.1"/>
    </source>
</evidence>
<organism evidence="2">
    <name type="scientific">Siphoviridae sp. ctv0N24</name>
    <dbReference type="NCBI Taxonomy" id="2826509"/>
    <lineage>
        <taxon>Viruses</taxon>
        <taxon>Duplodnaviria</taxon>
        <taxon>Heunggongvirae</taxon>
        <taxon>Uroviricota</taxon>
        <taxon>Caudoviricetes</taxon>
    </lineage>
</organism>
<feature type="compositionally biased region" description="Basic and acidic residues" evidence="1">
    <location>
        <begin position="25"/>
        <end position="45"/>
    </location>
</feature>
<accession>A0A8S5N461</accession>
<reference evidence="2" key="1">
    <citation type="journal article" date="2021" name="Proc. Natl. Acad. Sci. U.S.A.">
        <title>A Catalog of Tens of Thousands of Viruses from Human Metagenomes Reveals Hidden Associations with Chronic Diseases.</title>
        <authorList>
            <person name="Tisza M.J."/>
            <person name="Buck C.B."/>
        </authorList>
    </citation>
    <scope>NUCLEOTIDE SEQUENCE</scope>
    <source>
        <strain evidence="2">Ctv0N24</strain>
    </source>
</reference>
<feature type="region of interest" description="Disordered" evidence="1">
    <location>
        <begin position="1"/>
        <end position="45"/>
    </location>
</feature>
<evidence type="ECO:0000256" key="1">
    <source>
        <dbReference type="SAM" id="MobiDB-lite"/>
    </source>
</evidence>